<feature type="transmembrane region" description="Helical" evidence="1">
    <location>
        <begin position="115"/>
        <end position="138"/>
    </location>
</feature>
<name>A0ABD3FQP1_9STRA</name>
<dbReference type="PANTHER" id="PTHR43751">
    <property type="entry name" value="SULFATASE"/>
    <property type="match status" value="1"/>
</dbReference>
<dbReference type="Pfam" id="PF00884">
    <property type="entry name" value="Sulfatase"/>
    <property type="match status" value="1"/>
</dbReference>
<dbReference type="InterPro" id="IPR000917">
    <property type="entry name" value="Sulfatase_N"/>
</dbReference>
<feature type="domain" description="Sulfatase N-terminal" evidence="2">
    <location>
        <begin position="372"/>
        <end position="703"/>
    </location>
</feature>
<gene>
    <name evidence="3" type="ORF">V7S43_005581</name>
</gene>
<dbReference type="Proteomes" id="UP001632037">
    <property type="component" value="Unassembled WGS sequence"/>
</dbReference>
<feature type="transmembrane region" description="Helical" evidence="1">
    <location>
        <begin position="36"/>
        <end position="62"/>
    </location>
</feature>
<keyword evidence="1" id="KW-0812">Transmembrane</keyword>
<proteinExistence type="predicted"/>
<dbReference type="InterPro" id="IPR017850">
    <property type="entry name" value="Alkaline_phosphatase_core_sf"/>
</dbReference>
<reference evidence="3 4" key="1">
    <citation type="submission" date="2024-09" db="EMBL/GenBank/DDBJ databases">
        <title>Genome sequencing and assembly of Phytophthora oleae, isolate VK10A, causative agent of rot of olive drupes.</title>
        <authorList>
            <person name="Conti Taguali S."/>
            <person name="Riolo M."/>
            <person name="La Spada F."/>
            <person name="Cacciola S.O."/>
            <person name="Dionisio G."/>
        </authorList>
    </citation>
    <scope>NUCLEOTIDE SEQUENCE [LARGE SCALE GENOMIC DNA]</scope>
    <source>
        <strain evidence="3 4">VK10A</strain>
    </source>
</reference>
<evidence type="ECO:0000256" key="1">
    <source>
        <dbReference type="SAM" id="Phobius"/>
    </source>
</evidence>
<organism evidence="3 4">
    <name type="scientific">Phytophthora oleae</name>
    <dbReference type="NCBI Taxonomy" id="2107226"/>
    <lineage>
        <taxon>Eukaryota</taxon>
        <taxon>Sar</taxon>
        <taxon>Stramenopiles</taxon>
        <taxon>Oomycota</taxon>
        <taxon>Peronosporomycetes</taxon>
        <taxon>Peronosporales</taxon>
        <taxon>Peronosporaceae</taxon>
        <taxon>Phytophthora</taxon>
    </lineage>
</organism>
<dbReference type="EMBL" id="JBIMZQ010000009">
    <property type="protein sequence ID" value="KAL3669198.1"/>
    <property type="molecule type" value="Genomic_DNA"/>
</dbReference>
<evidence type="ECO:0000313" key="4">
    <source>
        <dbReference type="Proteomes" id="UP001632037"/>
    </source>
</evidence>
<feature type="transmembrane region" description="Helical" evidence="1">
    <location>
        <begin position="245"/>
        <end position="264"/>
    </location>
</feature>
<accession>A0ABD3FQP1</accession>
<dbReference type="InterPro" id="IPR052701">
    <property type="entry name" value="GAG_Ulvan_Degrading_Sulfatases"/>
</dbReference>
<protein>
    <recommendedName>
        <fullName evidence="2">Sulfatase N-terminal domain-containing protein</fullName>
    </recommendedName>
</protein>
<dbReference type="CDD" id="cd16015">
    <property type="entry name" value="LTA_synthase"/>
    <property type="match status" value="1"/>
</dbReference>
<evidence type="ECO:0000259" key="2">
    <source>
        <dbReference type="Pfam" id="PF00884"/>
    </source>
</evidence>
<dbReference type="AlphaFoldDB" id="A0ABD3FQP1"/>
<comment type="caution">
    <text evidence="3">The sequence shown here is derived from an EMBL/GenBank/DDBJ whole genome shotgun (WGS) entry which is preliminary data.</text>
</comment>
<dbReference type="Gene3D" id="3.40.720.10">
    <property type="entry name" value="Alkaline Phosphatase, subunit A"/>
    <property type="match status" value="1"/>
</dbReference>
<keyword evidence="1" id="KW-1133">Transmembrane helix</keyword>
<sequence>MVMKVKSSPDLSRKIVRFCSTLLTIRVLMKTRGRPWIGWAFVYTFVLLLFSIYRCLALHSLFDMYATDKYGTPSVITATLMLGVLEDFVYTTYFACALWAVDSFSRWFNHKASRVVTFIASWLLFIGTMTPFVVDLLLVRLRGMRFTFALVQMMIDEKDHANAVAVSNTEIRDAGLGMMEFLVVATCFAIVRTWASWADLSGWNPTHVVLPSTASQVYNAPSGIEVKSKLPLCPKPKGTFFKQSIVAFVGLVLIPLVVVALSRASTPLVAYSALNTTLNELFGHALEPSLDLSQAVLTVVETSVDSPSEQPKGNLRVGKSPIKKVALPWVEAFIDYRTEEHTLVNENTLARLTTGFKGDLAFDVNVSDADPPNVLVLVVESFRYHDSHYLVGNEDPSNFFKGNDVTITPNFDKWAKRNIGLRNFWSSWRTSRSLESLMFGQLPYDSPTKSGTTGGQQRTRLSGLPQLFSKKGYETFFSTGTRVDYDGWSEFLPTHGFDTVWGINEMVYRAESHYGIKRHQWDGEEHRGMNWGLHDDLSFQILGDLMIQKTKEQADRVAKGEPKKPLFLNHYTISSHVTYKQRPKWYDEAEKPDFSTLYEGEMFADNIKNYLEMRYFTDLEMGKFLDRMEKAGVLNDTIIVIAGDHGQGPEFGNDIPEDRDVSATRVAGAIIAEGRLGEAAGTIIDDATEQYDILNTLADITGVPEGGFLQDGVGRSLKRKSKFGERAVYSNNPTRKMSVVRGNLRLRYERMTDYALLHDVDADHDMKNDVLPGLTEEKRQEWLAWRDKGRLLNAYYTRRWDSQCFLDPDC</sequence>
<evidence type="ECO:0000313" key="3">
    <source>
        <dbReference type="EMBL" id="KAL3669198.1"/>
    </source>
</evidence>
<keyword evidence="1" id="KW-0472">Membrane</keyword>
<keyword evidence="4" id="KW-1185">Reference proteome</keyword>
<feature type="transmembrane region" description="Helical" evidence="1">
    <location>
        <begin position="74"/>
        <end position="95"/>
    </location>
</feature>
<dbReference type="SUPFAM" id="SSF53649">
    <property type="entry name" value="Alkaline phosphatase-like"/>
    <property type="match status" value="1"/>
</dbReference>
<dbReference type="PANTHER" id="PTHR43751:SF3">
    <property type="entry name" value="SULFATASE N-TERMINAL DOMAIN-CONTAINING PROTEIN"/>
    <property type="match status" value="1"/>
</dbReference>